<evidence type="ECO:0000313" key="4">
    <source>
        <dbReference type="Proteomes" id="UP000831460"/>
    </source>
</evidence>
<keyword evidence="4" id="KW-1185">Reference proteome</keyword>
<dbReference type="EMBL" id="CP094532">
    <property type="protein sequence ID" value="UOE39915.1"/>
    <property type="molecule type" value="Genomic_DNA"/>
</dbReference>
<proteinExistence type="predicted"/>
<name>A0ABY4BLD9_9FLAO</name>
<evidence type="ECO:0000256" key="1">
    <source>
        <dbReference type="ARBA" id="ARBA00022729"/>
    </source>
</evidence>
<dbReference type="InterPro" id="IPR026444">
    <property type="entry name" value="Secre_tail"/>
</dbReference>
<accession>A0ABY4BLD9</accession>
<dbReference type="NCBIfam" id="TIGR04183">
    <property type="entry name" value="Por_Secre_tail"/>
    <property type="match status" value="1"/>
</dbReference>
<evidence type="ECO:0000313" key="3">
    <source>
        <dbReference type="EMBL" id="UOE39915.1"/>
    </source>
</evidence>
<reference evidence="3 4" key="1">
    <citation type="submission" date="2022-03" db="EMBL/GenBank/DDBJ databases">
        <title>Chryseobacterium sp. isolated from particulate matters in swine house.</title>
        <authorList>
            <person name="Won M."/>
            <person name="Kim S.-J."/>
            <person name="Kwon S.-W."/>
        </authorList>
    </citation>
    <scope>NUCLEOTIDE SEQUENCE [LARGE SCALE GENOMIC DNA]</scope>
    <source>
        <strain evidence="3 4">SC2-2</strain>
    </source>
</reference>
<gene>
    <name evidence="3" type="ORF">MTP09_08240</name>
</gene>
<feature type="domain" description="Secretion system C-terminal sorting" evidence="2">
    <location>
        <begin position="148"/>
        <end position="212"/>
    </location>
</feature>
<dbReference type="RefSeq" id="WP_243547816.1">
    <property type="nucleotide sequence ID" value="NZ_CP094532.1"/>
</dbReference>
<organism evidence="3 4">
    <name type="scientific">Chryseobacterium suipulveris</name>
    <dbReference type="NCBI Taxonomy" id="2929800"/>
    <lineage>
        <taxon>Bacteria</taxon>
        <taxon>Pseudomonadati</taxon>
        <taxon>Bacteroidota</taxon>
        <taxon>Flavobacteriia</taxon>
        <taxon>Flavobacteriales</taxon>
        <taxon>Weeksellaceae</taxon>
        <taxon>Chryseobacterium group</taxon>
        <taxon>Chryseobacterium</taxon>
    </lineage>
</organism>
<protein>
    <submittedName>
        <fullName evidence="3">T9SS type A sorting domain-containing protein</fullName>
    </submittedName>
</protein>
<sequence>MKNIFLILLFTFMNGKLSAEQFFFISGLNITQVNENQIKANLIIDGGGSQVYNSYMVEIAGTTITLKVCYDYYIFDGGTQPNNDFLIDIPSPTGNYILKVEIYSSGSNGCNYLPPYLQDSATINFTTPFTGTISLGAKDLEAKKDLKLYPNPVKEMLSFSDEVSNIRITDLSGKTVKAFHGNIKSVSVSELPKGVYLVTAVKKSGEVVSKKILKE</sequence>
<dbReference type="Pfam" id="PF18962">
    <property type="entry name" value="Por_Secre_tail"/>
    <property type="match status" value="1"/>
</dbReference>
<evidence type="ECO:0000259" key="2">
    <source>
        <dbReference type="Pfam" id="PF18962"/>
    </source>
</evidence>
<dbReference type="Proteomes" id="UP000831460">
    <property type="component" value="Chromosome"/>
</dbReference>
<keyword evidence="1" id="KW-0732">Signal</keyword>